<keyword evidence="5 10" id="KW-0031">Aminopeptidase</keyword>
<dbReference type="InterPro" id="IPR052170">
    <property type="entry name" value="M29_Exopeptidase"/>
</dbReference>
<protein>
    <submittedName>
        <fullName evidence="10">Aminopeptidase pepS</fullName>
        <ecNumber evidence="10">3.4.11.-</ecNumber>
    </submittedName>
</protein>
<reference evidence="10 11" key="1">
    <citation type="submission" date="2015-09" db="EMBL/GenBank/DDBJ databases">
        <authorList>
            <consortium name="Pathogen Informatics"/>
        </authorList>
    </citation>
    <scope>NUCLEOTIDE SEQUENCE [LARGE SCALE GENOMIC DNA]</scope>
    <source>
        <strain evidence="10 11">2789STDY5834885</strain>
    </source>
</reference>
<comment type="cofactor">
    <cofactor evidence="1">
        <name>Co(2+)</name>
        <dbReference type="ChEBI" id="CHEBI:48828"/>
    </cofactor>
</comment>
<gene>
    <name evidence="10" type="primary">pepS</name>
    <name evidence="10" type="ORF">ERS852498_02362</name>
</gene>
<proteinExistence type="inferred from homology"/>
<dbReference type="GO" id="GO:0008237">
    <property type="term" value="F:metallopeptidase activity"/>
    <property type="evidence" value="ECO:0007669"/>
    <property type="project" value="UniProtKB-KW"/>
</dbReference>
<evidence type="ECO:0000256" key="5">
    <source>
        <dbReference type="ARBA" id="ARBA00022438"/>
    </source>
</evidence>
<dbReference type="SUPFAM" id="SSF144052">
    <property type="entry name" value="Thermophilic metalloprotease-like"/>
    <property type="match status" value="1"/>
</dbReference>
<comment type="cofactor">
    <cofactor evidence="3">
        <name>Zn(2+)</name>
        <dbReference type="ChEBI" id="CHEBI:29105"/>
    </cofactor>
</comment>
<evidence type="ECO:0000256" key="2">
    <source>
        <dbReference type="ARBA" id="ARBA00001946"/>
    </source>
</evidence>
<evidence type="ECO:0000256" key="9">
    <source>
        <dbReference type="ARBA" id="ARBA00023049"/>
    </source>
</evidence>
<dbReference type="InterPro" id="IPR035097">
    <property type="entry name" value="M29_N-terminal"/>
</dbReference>
<dbReference type="Gene3D" id="3.40.1830.10">
    <property type="entry name" value="Thermophilic metalloprotease (M29)"/>
    <property type="match status" value="1"/>
</dbReference>
<dbReference type="AlphaFoldDB" id="A0A174PGM1"/>
<evidence type="ECO:0000256" key="4">
    <source>
        <dbReference type="ARBA" id="ARBA00008236"/>
    </source>
</evidence>
<organism evidence="10 11">
    <name type="scientific">Fusicatenibacter saccharivorans</name>
    <dbReference type="NCBI Taxonomy" id="1150298"/>
    <lineage>
        <taxon>Bacteria</taxon>
        <taxon>Bacillati</taxon>
        <taxon>Bacillota</taxon>
        <taxon>Clostridia</taxon>
        <taxon>Lachnospirales</taxon>
        <taxon>Lachnospiraceae</taxon>
        <taxon>Fusicatenibacter</taxon>
    </lineage>
</organism>
<dbReference type="EMBL" id="CZAL01000012">
    <property type="protein sequence ID" value="CUP60162.1"/>
    <property type="molecule type" value="Genomic_DNA"/>
</dbReference>
<keyword evidence="7" id="KW-0479">Metal-binding</keyword>
<sequence length="414" mass="46427">MNEAKFQAKLREYAKLIVKIGANVQKGQRVRLQAGVDQVLLTQMVTEECYQAGASYVEVIWECGEINKMHYQYATAETLGAVPHWEEERFKQMTVDLPVRIFIDSSDPDELAGIPADLLSTVRQMRGKVIKKYRDQLDGKHQWLIVAAASPKWAEKVFPGEPEDIAVEKLWDAIFDCVYLKDGEDAERIWQAHCDLMTQKASWLNEQAFHKLHYTSKNGTDFTVELIPGAKWSGAGDINHMNNTFYVPNMPTEEVFTSPMRGKCEGRLVSTKPLSWSGQIINNFTVDFKDGKVVDCHAEQGEEVLKKMFAMDDGAAMLGEVALVPKESPINQSGLMFFNTLFDENACCHVAAGAGFPEVLDGFLEMSNEEILEKGVNDSLIHVDFMVGSDDLHIVGIREDGSETDIFVNGTWAE</sequence>
<dbReference type="PANTHER" id="PTHR34448:SF3">
    <property type="entry name" value="AMINOPEPTIDASE AMPS"/>
    <property type="match status" value="1"/>
</dbReference>
<accession>A0A174PGM1</accession>
<dbReference type="GO" id="GO:0046872">
    <property type="term" value="F:metal ion binding"/>
    <property type="evidence" value="ECO:0007669"/>
    <property type="project" value="UniProtKB-KW"/>
</dbReference>
<comment type="similarity">
    <text evidence="4">Belongs to the peptidase M29 family.</text>
</comment>
<dbReference type="PRINTS" id="PR00919">
    <property type="entry name" value="THERMOPTASE"/>
</dbReference>
<dbReference type="Proteomes" id="UP000095709">
    <property type="component" value="Unassembled WGS sequence"/>
</dbReference>
<keyword evidence="9" id="KW-0482">Metalloprotease</keyword>
<dbReference type="STRING" id="1150298.ERS852406_00327"/>
<evidence type="ECO:0000256" key="3">
    <source>
        <dbReference type="ARBA" id="ARBA00001947"/>
    </source>
</evidence>
<evidence type="ECO:0000313" key="11">
    <source>
        <dbReference type="Proteomes" id="UP000095709"/>
    </source>
</evidence>
<dbReference type="GO" id="GO:0004177">
    <property type="term" value="F:aminopeptidase activity"/>
    <property type="evidence" value="ECO:0007669"/>
    <property type="project" value="UniProtKB-KW"/>
</dbReference>
<name>A0A174PGM1_9FIRM</name>
<dbReference type="PANTHER" id="PTHR34448">
    <property type="entry name" value="AMINOPEPTIDASE"/>
    <property type="match status" value="1"/>
</dbReference>
<evidence type="ECO:0000313" key="10">
    <source>
        <dbReference type="EMBL" id="CUP60162.1"/>
    </source>
</evidence>
<dbReference type="RefSeq" id="WP_055220411.1">
    <property type="nucleotide sequence ID" value="NZ_CZAL01000012.1"/>
</dbReference>
<evidence type="ECO:0000256" key="1">
    <source>
        <dbReference type="ARBA" id="ARBA00001941"/>
    </source>
</evidence>
<keyword evidence="8 10" id="KW-0378">Hydrolase</keyword>
<dbReference type="GO" id="GO:0006508">
    <property type="term" value="P:proteolysis"/>
    <property type="evidence" value="ECO:0007669"/>
    <property type="project" value="UniProtKB-KW"/>
</dbReference>
<comment type="cofactor">
    <cofactor evidence="2">
        <name>Mg(2+)</name>
        <dbReference type="ChEBI" id="CHEBI:18420"/>
    </cofactor>
</comment>
<dbReference type="EC" id="3.4.11.-" evidence="10"/>
<evidence type="ECO:0000256" key="8">
    <source>
        <dbReference type="ARBA" id="ARBA00022801"/>
    </source>
</evidence>
<keyword evidence="6" id="KW-0645">Protease</keyword>
<evidence type="ECO:0000256" key="7">
    <source>
        <dbReference type="ARBA" id="ARBA00022723"/>
    </source>
</evidence>
<dbReference type="InterPro" id="IPR000787">
    <property type="entry name" value="Peptidase_M29"/>
</dbReference>
<evidence type="ECO:0000256" key="6">
    <source>
        <dbReference type="ARBA" id="ARBA00022670"/>
    </source>
</evidence>
<dbReference type="OrthoDB" id="9803993at2"/>
<dbReference type="Pfam" id="PF02073">
    <property type="entry name" value="Peptidase_M29"/>
    <property type="match status" value="1"/>
</dbReference>